<evidence type="ECO:0000313" key="1">
    <source>
        <dbReference type="EMBL" id="CAB3233298.1"/>
    </source>
</evidence>
<gene>
    <name evidence="1" type="ORF">APLA_LOCUS5160</name>
</gene>
<dbReference type="AlphaFoldDB" id="A0A8S0ZJC9"/>
<dbReference type="OrthoDB" id="8193815at2759"/>
<comment type="caution">
    <text evidence="1">The sequence shown here is derived from an EMBL/GenBank/DDBJ whole genome shotgun (WGS) entry which is preliminary data.</text>
</comment>
<evidence type="ECO:0000313" key="2">
    <source>
        <dbReference type="Proteomes" id="UP000494106"/>
    </source>
</evidence>
<name>A0A8S0ZJC9_ARCPL</name>
<organism evidence="1 2">
    <name type="scientific">Arctia plantaginis</name>
    <name type="common">Wood tiger moth</name>
    <name type="synonym">Phalaena plantaginis</name>
    <dbReference type="NCBI Taxonomy" id="874455"/>
    <lineage>
        <taxon>Eukaryota</taxon>
        <taxon>Metazoa</taxon>
        <taxon>Ecdysozoa</taxon>
        <taxon>Arthropoda</taxon>
        <taxon>Hexapoda</taxon>
        <taxon>Insecta</taxon>
        <taxon>Pterygota</taxon>
        <taxon>Neoptera</taxon>
        <taxon>Endopterygota</taxon>
        <taxon>Lepidoptera</taxon>
        <taxon>Glossata</taxon>
        <taxon>Ditrysia</taxon>
        <taxon>Noctuoidea</taxon>
        <taxon>Erebidae</taxon>
        <taxon>Arctiinae</taxon>
        <taxon>Arctia</taxon>
    </lineage>
</organism>
<sequence>MLRIRLSDRVKNVEVIQQEPQMTDEVKESFTGTHEMDTVHGDDILAIAGSTWTRLADDRNKWQRMEEAFVQKWRSP</sequence>
<keyword evidence="2" id="KW-1185">Reference proteome</keyword>
<accession>A0A8S0ZJC9</accession>
<reference evidence="1 2" key="1">
    <citation type="submission" date="2020-04" db="EMBL/GenBank/DDBJ databases">
        <authorList>
            <person name="Wallbank WR R."/>
            <person name="Pardo Diaz C."/>
            <person name="Kozak K."/>
            <person name="Martin S."/>
            <person name="Jiggins C."/>
            <person name="Moest M."/>
            <person name="Warren A I."/>
            <person name="Byers J.R.P. K."/>
            <person name="Montejo-Kovacevich G."/>
            <person name="Yen C E."/>
        </authorList>
    </citation>
    <scope>NUCLEOTIDE SEQUENCE [LARGE SCALE GENOMIC DNA]</scope>
</reference>
<dbReference type="Proteomes" id="UP000494106">
    <property type="component" value="Unassembled WGS sequence"/>
</dbReference>
<proteinExistence type="predicted"/>
<protein>
    <submittedName>
        <fullName evidence="1">Uncharacterized protein</fullName>
    </submittedName>
</protein>
<dbReference type="EMBL" id="CADEBC010000479">
    <property type="protein sequence ID" value="CAB3233298.1"/>
    <property type="molecule type" value="Genomic_DNA"/>
</dbReference>